<organism evidence="4 5">
    <name type="scientific">Magnaporthiopsis poae (strain ATCC 64411 / 73-15)</name>
    <name type="common">Kentucky bluegrass fungus</name>
    <name type="synonym">Magnaporthe poae</name>
    <dbReference type="NCBI Taxonomy" id="644358"/>
    <lineage>
        <taxon>Eukaryota</taxon>
        <taxon>Fungi</taxon>
        <taxon>Dikarya</taxon>
        <taxon>Ascomycota</taxon>
        <taxon>Pezizomycotina</taxon>
        <taxon>Sordariomycetes</taxon>
        <taxon>Sordariomycetidae</taxon>
        <taxon>Magnaporthales</taxon>
        <taxon>Magnaporthaceae</taxon>
        <taxon>Magnaporthiopsis</taxon>
    </lineage>
</organism>
<evidence type="ECO:0000313" key="3">
    <source>
        <dbReference type="EMBL" id="KLU81410.1"/>
    </source>
</evidence>
<proteinExistence type="predicted"/>
<dbReference type="Pfam" id="PF00646">
    <property type="entry name" value="F-box"/>
    <property type="match status" value="1"/>
</dbReference>
<feature type="region of interest" description="Disordered" evidence="1">
    <location>
        <begin position="549"/>
        <end position="568"/>
    </location>
</feature>
<feature type="compositionally biased region" description="Basic and acidic residues" evidence="1">
    <location>
        <begin position="394"/>
        <end position="406"/>
    </location>
</feature>
<feature type="region of interest" description="Disordered" evidence="1">
    <location>
        <begin position="519"/>
        <end position="540"/>
    </location>
</feature>
<dbReference type="EnsemblFungi" id="MAPG_00500T0">
    <property type="protein sequence ID" value="MAPG_00500T0"/>
    <property type="gene ID" value="MAPG_00500"/>
</dbReference>
<dbReference type="OrthoDB" id="4200124at2759"/>
<dbReference type="OMA" id="LYRNFHI"/>
<reference evidence="4" key="4">
    <citation type="journal article" date="2015" name="G3 (Bethesda)">
        <title>Genome sequences of three phytopathogenic species of the Magnaporthaceae family of fungi.</title>
        <authorList>
            <person name="Okagaki L.H."/>
            <person name="Nunes C.C."/>
            <person name="Sailsbery J."/>
            <person name="Clay B."/>
            <person name="Brown D."/>
            <person name="John T."/>
            <person name="Oh Y."/>
            <person name="Young N."/>
            <person name="Fitzgerald M."/>
            <person name="Haas B.J."/>
            <person name="Zeng Q."/>
            <person name="Young S."/>
            <person name="Adiconis X."/>
            <person name="Fan L."/>
            <person name="Levin J.Z."/>
            <person name="Mitchell T.K."/>
            <person name="Okubara P.A."/>
            <person name="Farman M.L."/>
            <person name="Kohn L.M."/>
            <person name="Birren B."/>
            <person name="Ma L.-J."/>
            <person name="Dean R.A."/>
        </authorList>
    </citation>
    <scope>NUCLEOTIDE SEQUENCE</scope>
    <source>
        <strain evidence="4">ATCC 64411 / 73-15</strain>
    </source>
</reference>
<dbReference type="AlphaFoldDB" id="A0A0C4DL61"/>
<protein>
    <recommendedName>
        <fullName evidence="2">F-box domain-containing protein</fullName>
    </recommendedName>
</protein>
<evidence type="ECO:0000259" key="2">
    <source>
        <dbReference type="PROSITE" id="PS50181"/>
    </source>
</evidence>
<feature type="region of interest" description="Disordered" evidence="1">
    <location>
        <begin position="317"/>
        <end position="352"/>
    </location>
</feature>
<gene>
    <name evidence="3" type="ORF">MAPG_00500</name>
</gene>
<reference evidence="3" key="1">
    <citation type="submission" date="2010-05" db="EMBL/GenBank/DDBJ databases">
        <title>The Genome Sequence of Magnaporthe poae strain ATCC 64411.</title>
        <authorList>
            <consortium name="The Broad Institute Genome Sequencing Platform"/>
            <consortium name="Broad Institute Genome Sequencing Center for Infectious Disease"/>
            <person name="Ma L.-J."/>
            <person name="Dead R."/>
            <person name="Young S."/>
            <person name="Zeng Q."/>
            <person name="Koehrsen M."/>
            <person name="Alvarado L."/>
            <person name="Berlin A."/>
            <person name="Chapman S.B."/>
            <person name="Chen Z."/>
            <person name="Freedman E."/>
            <person name="Gellesch M."/>
            <person name="Goldberg J."/>
            <person name="Griggs A."/>
            <person name="Gujja S."/>
            <person name="Heilman E.R."/>
            <person name="Heiman D."/>
            <person name="Hepburn T."/>
            <person name="Howarth C."/>
            <person name="Jen D."/>
            <person name="Larson L."/>
            <person name="Mehta T."/>
            <person name="Neiman D."/>
            <person name="Pearson M."/>
            <person name="Roberts A."/>
            <person name="Saif S."/>
            <person name="Shea T."/>
            <person name="Shenoy N."/>
            <person name="Sisk P."/>
            <person name="Stolte C."/>
            <person name="Sykes S."/>
            <person name="Walk T."/>
            <person name="White J."/>
            <person name="Yandava C."/>
            <person name="Haas B."/>
            <person name="Nusbaum C."/>
            <person name="Birren B."/>
        </authorList>
    </citation>
    <scope>NUCLEOTIDE SEQUENCE</scope>
    <source>
        <strain evidence="3">ATCC 64411</strain>
    </source>
</reference>
<name>A0A0C4DL61_MAGP6</name>
<dbReference type="PROSITE" id="PS50181">
    <property type="entry name" value="FBOX"/>
    <property type="match status" value="1"/>
</dbReference>
<feature type="domain" description="F-box" evidence="2">
    <location>
        <begin position="17"/>
        <end position="62"/>
    </location>
</feature>
<reference evidence="4" key="5">
    <citation type="submission" date="2015-06" db="UniProtKB">
        <authorList>
            <consortium name="EnsemblFungi"/>
        </authorList>
    </citation>
    <scope>IDENTIFICATION</scope>
    <source>
        <strain evidence="4">ATCC 64411</strain>
    </source>
</reference>
<feature type="region of interest" description="Disordered" evidence="1">
    <location>
        <begin position="578"/>
        <end position="611"/>
    </location>
</feature>
<dbReference type="STRING" id="644358.A0A0C4DL61"/>
<dbReference type="InterPro" id="IPR001810">
    <property type="entry name" value="F-box_dom"/>
</dbReference>
<evidence type="ECO:0000313" key="5">
    <source>
        <dbReference type="Proteomes" id="UP000011715"/>
    </source>
</evidence>
<feature type="compositionally biased region" description="Basic and acidic residues" evidence="1">
    <location>
        <begin position="880"/>
        <end position="897"/>
    </location>
</feature>
<sequence length="987" mass="108077">MGAPEEAGPARAVTGEPLTFLGLPREVQKAIIAQCEQVELVCLSLVSKHFRDLAAAQLYRNFNIVFPDDEEQGYDSPVDGLSGGFDAFVTSDYDYTRHLREISLDTQTTGDKAEILYKPYQFHLSCGKFMNTLLLLTLRKSKSLESFRWNIRVELSRPVYKALHEIETLKDVHIRFQVGRSLYVPPPPLPHKTESPKSGSTQSNTHPPNAGTGGGSQMPAFGGQPPLQTIYNATSLTPVTAMTSSGLPASVAKSSSRAVTNNTEFVQGPPTLSGFKKLRSLAVLDMDTLDAVEEIQACIRNSSSTLTTLKLSFSEHLASQARKPPPEAELDDSDPDDEFQVVPGPPHPLPYVDNNLSLPVRLDPVETRKSQEAVLGKIFDVEALLAKKPPRRACSKDQDKKKETSDTKQPQGQPATPDHAKEFFTKIAEVSSRLNDLQLGQPGGPTDARVKQQEILDLIVSATRRYVASVEGKPSTEGASLPVVGPIDIPGCGRTQGQISAGSSSAAEGCSAEKTIAVPESHISGASSSKDQDPKPEDVNIEEPEGQLVLDAQDDPNTSPPAETTVPDGEILETAGSADVPQQAEQCPSGGGAPEVHKETGSSHAQLQKAGRHVGENGIAVTGKRAIPAVPPGETTTNSQNDGRIREYIRATRGIGLTSLNVYLVPVKASVLSKAIDLRVLRNITLLNVGPQQPIWALFSKENKLQPLPLRSIFTDNVSSALLNFVSGLQELREFLIMERDHKYKPESFAAKTTTTIDQIRRLVLKKHLPTLKRLMIKNMDSMDWDIDEHTIGLICRKGKALEELAISMNIRAIHALMQNMGGLANLLALHVIHLRNEDTCVWVMRETKKFLIDNLSHHRHMKLEWISIDDDDRLERIVRSTDKSKKDKDGKGKGKEQPTGNGLFGSHGHGPAFNNTHYDDTFPLSTTPEWPDAGDESCSEDDSDDYDEDDDGTKRPRMTLSTEEGTRFFDITGVRIFEKDVVSGRL</sequence>
<feature type="compositionally biased region" description="Polar residues" evidence="1">
    <location>
        <begin position="196"/>
        <end position="207"/>
    </location>
</feature>
<dbReference type="VEuPathDB" id="FungiDB:MAPG_00500"/>
<evidence type="ECO:0000313" key="4">
    <source>
        <dbReference type="EnsemblFungi" id="MAPG_00500T0"/>
    </source>
</evidence>
<accession>A0A0C4DL61</accession>
<dbReference type="EMBL" id="ADBL01000118">
    <property type="status" value="NOT_ANNOTATED_CDS"/>
    <property type="molecule type" value="Genomic_DNA"/>
</dbReference>
<dbReference type="Proteomes" id="UP000011715">
    <property type="component" value="Unassembled WGS sequence"/>
</dbReference>
<feature type="compositionally biased region" description="Acidic residues" evidence="1">
    <location>
        <begin position="933"/>
        <end position="952"/>
    </location>
</feature>
<keyword evidence="5" id="KW-1185">Reference proteome</keyword>
<feature type="region of interest" description="Disordered" evidence="1">
    <location>
        <begin position="389"/>
        <end position="418"/>
    </location>
</feature>
<reference evidence="3" key="3">
    <citation type="submission" date="2011-03" db="EMBL/GenBank/DDBJ databases">
        <title>Annotation of Magnaporthe poae ATCC 64411.</title>
        <authorList>
            <person name="Ma L.-J."/>
            <person name="Dead R."/>
            <person name="Young S.K."/>
            <person name="Zeng Q."/>
            <person name="Gargeya S."/>
            <person name="Fitzgerald M."/>
            <person name="Haas B."/>
            <person name="Abouelleil A."/>
            <person name="Alvarado L."/>
            <person name="Arachchi H.M."/>
            <person name="Berlin A."/>
            <person name="Brown A."/>
            <person name="Chapman S.B."/>
            <person name="Chen Z."/>
            <person name="Dunbar C."/>
            <person name="Freedman E."/>
            <person name="Gearin G."/>
            <person name="Gellesch M."/>
            <person name="Goldberg J."/>
            <person name="Griggs A."/>
            <person name="Gujja S."/>
            <person name="Heiman D."/>
            <person name="Howarth C."/>
            <person name="Larson L."/>
            <person name="Lui A."/>
            <person name="MacDonald P.J.P."/>
            <person name="Mehta T."/>
            <person name="Montmayeur A."/>
            <person name="Murphy C."/>
            <person name="Neiman D."/>
            <person name="Pearson M."/>
            <person name="Priest M."/>
            <person name="Roberts A."/>
            <person name="Saif S."/>
            <person name="Shea T."/>
            <person name="Shenoy N."/>
            <person name="Sisk P."/>
            <person name="Stolte C."/>
            <person name="Sykes S."/>
            <person name="Yandava C."/>
            <person name="Wortman J."/>
            <person name="Nusbaum C."/>
            <person name="Birren B."/>
        </authorList>
    </citation>
    <scope>NUCLEOTIDE SEQUENCE</scope>
    <source>
        <strain evidence="3">ATCC 64411</strain>
    </source>
</reference>
<evidence type="ECO:0000256" key="1">
    <source>
        <dbReference type="SAM" id="MobiDB-lite"/>
    </source>
</evidence>
<feature type="compositionally biased region" description="Acidic residues" evidence="1">
    <location>
        <begin position="328"/>
        <end position="339"/>
    </location>
</feature>
<reference evidence="5" key="2">
    <citation type="submission" date="2010-05" db="EMBL/GenBank/DDBJ databases">
        <title>The genome sequence of Magnaporthe poae strain ATCC 64411.</title>
        <authorList>
            <person name="Ma L.-J."/>
            <person name="Dead R."/>
            <person name="Young S."/>
            <person name="Zeng Q."/>
            <person name="Koehrsen M."/>
            <person name="Alvarado L."/>
            <person name="Berlin A."/>
            <person name="Chapman S.B."/>
            <person name="Chen Z."/>
            <person name="Freedman E."/>
            <person name="Gellesch M."/>
            <person name="Goldberg J."/>
            <person name="Griggs A."/>
            <person name="Gujja S."/>
            <person name="Heilman E.R."/>
            <person name="Heiman D."/>
            <person name="Hepburn T."/>
            <person name="Howarth C."/>
            <person name="Jen D."/>
            <person name="Larson L."/>
            <person name="Mehta T."/>
            <person name="Neiman D."/>
            <person name="Pearson M."/>
            <person name="Roberts A."/>
            <person name="Saif S."/>
            <person name="Shea T."/>
            <person name="Shenoy N."/>
            <person name="Sisk P."/>
            <person name="Stolte C."/>
            <person name="Sykes S."/>
            <person name="Walk T."/>
            <person name="White J."/>
            <person name="Yandava C."/>
            <person name="Haas B."/>
            <person name="Nusbaum C."/>
            <person name="Birren B."/>
        </authorList>
    </citation>
    <scope>NUCLEOTIDE SEQUENCE [LARGE SCALE GENOMIC DNA]</scope>
    <source>
        <strain evidence="5">ATCC 64411 / 73-15</strain>
    </source>
</reference>
<dbReference type="EMBL" id="GL876966">
    <property type="protein sequence ID" value="KLU81410.1"/>
    <property type="molecule type" value="Genomic_DNA"/>
</dbReference>
<feature type="region of interest" description="Disordered" evidence="1">
    <location>
        <begin position="880"/>
        <end position="961"/>
    </location>
</feature>
<feature type="region of interest" description="Disordered" evidence="1">
    <location>
        <begin position="185"/>
        <end position="224"/>
    </location>
</feature>
<dbReference type="eggNOG" id="ENOG502SKJD">
    <property type="taxonomic scope" value="Eukaryota"/>
</dbReference>